<dbReference type="AlphaFoldDB" id="A0A2H0DYU7"/>
<dbReference type="SUPFAM" id="SSF57938">
    <property type="entry name" value="DnaJ/Hsp40 cysteine-rich domain"/>
    <property type="match status" value="1"/>
</dbReference>
<dbReference type="Proteomes" id="UP000231143">
    <property type="component" value="Unassembled WGS sequence"/>
</dbReference>
<dbReference type="PROSITE" id="PS00636">
    <property type="entry name" value="DNAJ_1"/>
    <property type="match status" value="1"/>
</dbReference>
<dbReference type="PANTHER" id="PTHR43096">
    <property type="entry name" value="DNAJ HOMOLOG 1, MITOCHONDRIAL-RELATED"/>
    <property type="match status" value="1"/>
</dbReference>
<feature type="binding site" evidence="9">
    <location>
        <position position="191"/>
    </location>
    <ligand>
        <name>Zn(2+)</name>
        <dbReference type="ChEBI" id="CHEBI:29105"/>
        <label>2</label>
    </ligand>
</feature>
<feature type="binding site" evidence="9">
    <location>
        <position position="151"/>
    </location>
    <ligand>
        <name>Zn(2+)</name>
        <dbReference type="ChEBI" id="CHEBI:29105"/>
        <label>1</label>
    </ligand>
</feature>
<keyword evidence="9" id="KW-0346">Stress response</keyword>
<dbReference type="GO" id="GO:0005737">
    <property type="term" value="C:cytoplasm"/>
    <property type="evidence" value="ECO:0007669"/>
    <property type="project" value="UniProtKB-SubCell"/>
</dbReference>
<dbReference type="InterPro" id="IPR036869">
    <property type="entry name" value="J_dom_sf"/>
</dbReference>
<keyword evidence="4 9" id="KW-0862">Zinc</keyword>
<dbReference type="EMBL" id="PCTT01000009">
    <property type="protein sequence ID" value="PIP87345.1"/>
    <property type="molecule type" value="Genomic_DNA"/>
</dbReference>
<comment type="subunit">
    <text evidence="9">Homodimer.</text>
</comment>
<dbReference type="PROSITE" id="PS51188">
    <property type="entry name" value="ZF_CR"/>
    <property type="match status" value="1"/>
</dbReference>
<dbReference type="HAMAP" id="MF_01152">
    <property type="entry name" value="DnaJ"/>
    <property type="match status" value="1"/>
</dbReference>
<dbReference type="Pfam" id="PF01556">
    <property type="entry name" value="DnaJ_C"/>
    <property type="match status" value="1"/>
</dbReference>
<comment type="cofactor">
    <cofactor evidence="9">
        <name>Zn(2+)</name>
        <dbReference type="ChEBI" id="CHEBI:29105"/>
    </cofactor>
    <text evidence="9">Binds 2 Zn(2+) ions per monomer.</text>
</comment>
<feature type="binding site" evidence="9">
    <location>
        <position position="205"/>
    </location>
    <ligand>
        <name>Zn(2+)</name>
        <dbReference type="ChEBI" id="CHEBI:29105"/>
        <label>1</label>
    </ligand>
</feature>
<dbReference type="InterPro" id="IPR002939">
    <property type="entry name" value="DnaJ_C"/>
</dbReference>
<dbReference type="Gene3D" id="1.10.287.110">
    <property type="entry name" value="DnaJ domain"/>
    <property type="match status" value="1"/>
</dbReference>
<dbReference type="PANTHER" id="PTHR43096:SF10">
    <property type="entry name" value="CHAPERONE PROTEIN DNAJ A6, CHLOROPLASTIC"/>
    <property type="match status" value="1"/>
</dbReference>
<dbReference type="GO" id="GO:0008270">
    <property type="term" value="F:zinc ion binding"/>
    <property type="evidence" value="ECO:0007669"/>
    <property type="project" value="UniProtKB-UniRule"/>
</dbReference>
<evidence type="ECO:0000256" key="2">
    <source>
        <dbReference type="ARBA" id="ARBA00022737"/>
    </source>
</evidence>
<dbReference type="Gene3D" id="2.10.230.10">
    <property type="entry name" value="Heat shock protein DnaJ, cysteine-rich domain"/>
    <property type="match status" value="1"/>
</dbReference>
<dbReference type="InterPro" id="IPR008971">
    <property type="entry name" value="HSP40/DnaJ_pept-bd"/>
</dbReference>
<keyword evidence="9" id="KW-0963">Cytoplasm</keyword>
<comment type="function">
    <text evidence="6 9">Participates actively in the response to hyperosmotic and heat shock by preventing the aggregation of stress-denatured proteins and by disaggregating proteins, also in an autonomous, DnaK-independent fashion. Unfolded proteins bind initially to DnaJ; upon interaction with the DnaJ-bound protein, DnaK hydrolyzes its bound ATP, resulting in the formation of a stable complex. GrpE releases ADP from DnaK; ATP binding to DnaK triggers the release of the substrate protein, thus completing the reaction cycle. Several rounds of ATP-dependent interactions between DnaJ, DnaK and GrpE are required for fully efficient folding. Also involved, together with DnaK and GrpE, in the DNA replication of plasmids through activation of initiation proteins.</text>
</comment>
<evidence type="ECO:0000256" key="6">
    <source>
        <dbReference type="ARBA" id="ARBA00053423"/>
    </source>
</evidence>
<name>A0A2H0DYU7_9BACT</name>
<dbReference type="GO" id="GO:0005524">
    <property type="term" value="F:ATP binding"/>
    <property type="evidence" value="ECO:0007669"/>
    <property type="project" value="InterPro"/>
</dbReference>
<feature type="binding site" evidence="9">
    <location>
        <position position="168"/>
    </location>
    <ligand>
        <name>Zn(2+)</name>
        <dbReference type="ChEBI" id="CHEBI:29105"/>
        <label>2</label>
    </ligand>
</feature>
<dbReference type="SUPFAM" id="SSF46565">
    <property type="entry name" value="Chaperone J-domain"/>
    <property type="match status" value="1"/>
</dbReference>
<evidence type="ECO:0000259" key="12">
    <source>
        <dbReference type="PROSITE" id="PS51188"/>
    </source>
</evidence>
<evidence type="ECO:0000256" key="8">
    <source>
        <dbReference type="ARBA" id="ARBA00067609"/>
    </source>
</evidence>
<keyword evidence="5 9" id="KW-0143">Chaperone</keyword>
<evidence type="ECO:0000256" key="1">
    <source>
        <dbReference type="ARBA" id="ARBA00022723"/>
    </source>
</evidence>
<evidence type="ECO:0000256" key="3">
    <source>
        <dbReference type="ARBA" id="ARBA00022771"/>
    </source>
</evidence>
<dbReference type="Pfam" id="PF00684">
    <property type="entry name" value="DnaJ_CXXCXGXG"/>
    <property type="match status" value="1"/>
</dbReference>
<dbReference type="Pfam" id="PF00226">
    <property type="entry name" value="DnaJ"/>
    <property type="match status" value="1"/>
</dbReference>
<sequence length="356" mass="38845">MADKKDYYSILGVEKKASKEEIKKAYRKLAHKYHPDKNGGSDDKFKEVSEAYAVLSDDKKRSEYDAYGRTFGSNGGNGFGDFDFSGFAQNFQDFDLGDIFGGGFGDIFGGGGARGKRGRDVSIDIEISFEESVFGTERKVLVTKQNVCSNCDGEGGEPDTKYKKCTTCNGAKMIHDTKHTFFGTFTHQTVCPGCRGKGEVPENICKKCLGMGVVKEQTEITIKVPIGMENGEMIRMRGAGEAVSGGVAGDLYARIHVKPHPIFKKQGANFLMDLDIKVTDAILGAEYSIKTIDNKTLRVKIPQGTSNGDVLRVRGKGLQLKSSGSGDLLIKAKVKMPSKLSRKAKKLLEELQDEGI</sequence>
<keyword evidence="2 9" id="KW-0677">Repeat</keyword>
<comment type="caution">
    <text evidence="9">Lacks conserved residue(s) required for the propagation of feature annotation.</text>
</comment>
<evidence type="ECO:0000256" key="4">
    <source>
        <dbReference type="ARBA" id="ARBA00022833"/>
    </source>
</evidence>
<dbReference type="GO" id="GO:0042026">
    <property type="term" value="P:protein refolding"/>
    <property type="evidence" value="ECO:0007669"/>
    <property type="project" value="TreeGrafter"/>
</dbReference>
<dbReference type="NCBIfam" id="NF008035">
    <property type="entry name" value="PRK10767.1"/>
    <property type="match status" value="1"/>
</dbReference>
<feature type="binding site" evidence="9">
    <location>
        <position position="194"/>
    </location>
    <ligand>
        <name>Zn(2+)</name>
        <dbReference type="ChEBI" id="CHEBI:29105"/>
        <label>2</label>
    </ligand>
</feature>
<dbReference type="PROSITE" id="PS50076">
    <property type="entry name" value="DNAJ_2"/>
    <property type="match status" value="1"/>
</dbReference>
<comment type="subcellular location">
    <subcellularLocation>
        <location evidence="9">Cytoplasm</location>
    </subcellularLocation>
</comment>
<dbReference type="GO" id="GO:0009408">
    <property type="term" value="P:response to heat"/>
    <property type="evidence" value="ECO:0007669"/>
    <property type="project" value="InterPro"/>
</dbReference>
<dbReference type="InterPro" id="IPR036410">
    <property type="entry name" value="HSP_DnaJ_Cys-rich_dom_sf"/>
</dbReference>
<keyword evidence="1 9" id="KW-0479">Metal-binding</keyword>
<dbReference type="GO" id="GO:0051082">
    <property type="term" value="F:unfolded protein binding"/>
    <property type="evidence" value="ECO:0007669"/>
    <property type="project" value="UniProtKB-UniRule"/>
</dbReference>
<feature type="binding site" evidence="9">
    <location>
        <position position="208"/>
    </location>
    <ligand>
        <name>Zn(2+)</name>
        <dbReference type="ChEBI" id="CHEBI:29105"/>
        <label>1</label>
    </ligand>
</feature>
<keyword evidence="9" id="KW-0235">DNA replication</keyword>
<reference evidence="13 14" key="1">
    <citation type="submission" date="2017-09" db="EMBL/GenBank/DDBJ databases">
        <title>Depth-based differentiation of microbial function through sediment-hosted aquifers and enrichment of novel symbionts in the deep terrestrial subsurface.</title>
        <authorList>
            <person name="Probst A.J."/>
            <person name="Ladd B."/>
            <person name="Jarett J.K."/>
            <person name="Geller-Mcgrath D.E."/>
            <person name="Sieber C.M."/>
            <person name="Emerson J.B."/>
            <person name="Anantharaman K."/>
            <person name="Thomas B.C."/>
            <person name="Malmstrom R."/>
            <person name="Stieglmeier M."/>
            <person name="Klingl A."/>
            <person name="Woyke T."/>
            <person name="Ryan C.M."/>
            <person name="Banfield J.F."/>
        </authorList>
    </citation>
    <scope>NUCLEOTIDE SEQUENCE [LARGE SCALE GENOMIC DNA]</scope>
    <source>
        <strain evidence="13">CG22_combo_CG10-13_8_21_14_all_36_13</strain>
    </source>
</reference>
<dbReference type="FunFam" id="1.10.287.110:FF:000034">
    <property type="entry name" value="Chaperone protein DnaJ"/>
    <property type="match status" value="1"/>
</dbReference>
<keyword evidence="3 9" id="KW-0863">Zinc-finger</keyword>
<protein>
    <recommendedName>
        <fullName evidence="8 9">Chaperone protein DnaJ</fullName>
    </recommendedName>
</protein>
<evidence type="ECO:0000256" key="9">
    <source>
        <dbReference type="HAMAP-Rule" id="MF_01152"/>
    </source>
</evidence>
<dbReference type="SMART" id="SM00271">
    <property type="entry name" value="DnaJ"/>
    <property type="match status" value="1"/>
</dbReference>
<evidence type="ECO:0000259" key="11">
    <source>
        <dbReference type="PROSITE" id="PS50076"/>
    </source>
</evidence>
<accession>A0A2H0DYU7</accession>
<dbReference type="CDD" id="cd10719">
    <property type="entry name" value="DnaJ_zf"/>
    <property type="match status" value="1"/>
</dbReference>
<dbReference type="Gene3D" id="2.60.260.20">
    <property type="entry name" value="Urease metallochaperone UreE, N-terminal domain"/>
    <property type="match status" value="2"/>
</dbReference>
<feature type="binding site" evidence="9">
    <location>
        <position position="165"/>
    </location>
    <ligand>
        <name>Zn(2+)</name>
        <dbReference type="ChEBI" id="CHEBI:29105"/>
        <label>2</label>
    </ligand>
</feature>
<dbReference type="PRINTS" id="PR00625">
    <property type="entry name" value="JDOMAIN"/>
</dbReference>
<comment type="domain">
    <text evidence="9">The J domain is necessary and sufficient to stimulate DnaK ATPase activity. Zinc center 1 plays an important role in the autonomous, DnaK-independent chaperone activity of DnaJ. Zinc center 2 is essential for interaction with DnaK and for DnaJ activity.</text>
</comment>
<evidence type="ECO:0000313" key="13">
    <source>
        <dbReference type="EMBL" id="PIP87345.1"/>
    </source>
</evidence>
<dbReference type="InterPro" id="IPR012724">
    <property type="entry name" value="DnaJ"/>
</dbReference>
<dbReference type="GO" id="GO:0031072">
    <property type="term" value="F:heat shock protein binding"/>
    <property type="evidence" value="ECO:0007669"/>
    <property type="project" value="InterPro"/>
</dbReference>
<dbReference type="SUPFAM" id="SSF49493">
    <property type="entry name" value="HSP40/DnaJ peptide-binding domain"/>
    <property type="match status" value="2"/>
</dbReference>
<evidence type="ECO:0000313" key="14">
    <source>
        <dbReference type="Proteomes" id="UP000231143"/>
    </source>
</evidence>
<dbReference type="InterPro" id="IPR001305">
    <property type="entry name" value="HSP_DnaJ_Cys-rich_dom"/>
</dbReference>
<feature type="domain" description="J" evidence="11">
    <location>
        <begin position="6"/>
        <end position="68"/>
    </location>
</feature>
<proteinExistence type="inferred from homology"/>
<dbReference type="CDD" id="cd06257">
    <property type="entry name" value="DnaJ"/>
    <property type="match status" value="1"/>
</dbReference>
<dbReference type="GO" id="GO:0006260">
    <property type="term" value="P:DNA replication"/>
    <property type="evidence" value="ECO:0007669"/>
    <property type="project" value="UniProtKB-KW"/>
</dbReference>
<feature type="binding site" evidence="9">
    <location>
        <position position="148"/>
    </location>
    <ligand>
        <name>Zn(2+)</name>
        <dbReference type="ChEBI" id="CHEBI:29105"/>
        <label>1</label>
    </ligand>
</feature>
<dbReference type="InterPro" id="IPR018253">
    <property type="entry name" value="DnaJ_domain_CS"/>
</dbReference>
<comment type="caution">
    <text evidence="13">The sequence shown here is derived from an EMBL/GenBank/DDBJ whole genome shotgun (WGS) entry which is preliminary data.</text>
</comment>
<feature type="zinc finger region" description="CR-type" evidence="10">
    <location>
        <begin position="135"/>
        <end position="217"/>
    </location>
</feature>
<gene>
    <name evidence="9" type="primary">dnaJ</name>
    <name evidence="13" type="ORF">COW81_00700</name>
</gene>
<feature type="domain" description="CR-type" evidence="12">
    <location>
        <begin position="135"/>
        <end position="217"/>
    </location>
</feature>
<evidence type="ECO:0000256" key="10">
    <source>
        <dbReference type="PROSITE-ProRule" id="PRU00546"/>
    </source>
</evidence>
<dbReference type="CDD" id="cd10747">
    <property type="entry name" value="DnaJ_C"/>
    <property type="match status" value="1"/>
</dbReference>
<comment type="similarity">
    <text evidence="7 9">Belongs to the DnaJ family.</text>
</comment>
<evidence type="ECO:0000256" key="5">
    <source>
        <dbReference type="ARBA" id="ARBA00023186"/>
    </source>
</evidence>
<organism evidence="13 14">
    <name type="scientific">Candidatus Campbellbacteria bacterium CG22_combo_CG10-13_8_21_14_all_36_13</name>
    <dbReference type="NCBI Taxonomy" id="1974529"/>
    <lineage>
        <taxon>Bacteria</taxon>
        <taxon>Candidatus Campbelliibacteriota</taxon>
    </lineage>
</organism>
<dbReference type="FunFam" id="2.60.260.20:FF:000005">
    <property type="entry name" value="Chaperone protein dnaJ 1, mitochondrial"/>
    <property type="match status" value="1"/>
</dbReference>
<evidence type="ECO:0000256" key="7">
    <source>
        <dbReference type="ARBA" id="ARBA00061004"/>
    </source>
</evidence>
<dbReference type="FunFam" id="2.10.230.10:FF:000002">
    <property type="entry name" value="Molecular chaperone DnaJ"/>
    <property type="match status" value="1"/>
</dbReference>
<dbReference type="InterPro" id="IPR001623">
    <property type="entry name" value="DnaJ_domain"/>
</dbReference>